<proteinExistence type="predicted"/>
<gene>
    <name evidence="2" type="ORF">ACHAXA_001458</name>
</gene>
<keyword evidence="3" id="KW-1185">Reference proteome</keyword>
<dbReference type="PANTHER" id="PTHR32301:SF6">
    <property type="entry name" value="GOLVESIN-RELATED"/>
    <property type="match status" value="1"/>
</dbReference>
<evidence type="ECO:0000313" key="2">
    <source>
        <dbReference type="EMBL" id="KAL3817451.1"/>
    </source>
</evidence>
<organism evidence="2 3">
    <name type="scientific">Cyclostephanos tholiformis</name>
    <dbReference type="NCBI Taxonomy" id="382380"/>
    <lineage>
        <taxon>Eukaryota</taxon>
        <taxon>Sar</taxon>
        <taxon>Stramenopiles</taxon>
        <taxon>Ochrophyta</taxon>
        <taxon>Bacillariophyta</taxon>
        <taxon>Coscinodiscophyceae</taxon>
        <taxon>Thalassiosirophycidae</taxon>
        <taxon>Stephanodiscales</taxon>
        <taxon>Stephanodiscaceae</taxon>
        <taxon>Cyclostephanos</taxon>
    </lineage>
</organism>
<dbReference type="InterPro" id="IPR027417">
    <property type="entry name" value="P-loop_NTPase"/>
</dbReference>
<feature type="compositionally biased region" description="Gly residues" evidence="1">
    <location>
        <begin position="394"/>
        <end position="405"/>
    </location>
</feature>
<accession>A0ABD3RZ51</accession>
<feature type="compositionally biased region" description="Acidic residues" evidence="1">
    <location>
        <begin position="158"/>
        <end position="186"/>
    </location>
</feature>
<protein>
    <submittedName>
        <fullName evidence="2">Uncharacterized protein</fullName>
    </submittedName>
</protein>
<feature type="compositionally biased region" description="Low complexity" evidence="1">
    <location>
        <begin position="360"/>
        <end position="369"/>
    </location>
</feature>
<dbReference type="InterPro" id="IPR053259">
    <property type="entry name" value="Golvesin-related_Golgi"/>
</dbReference>
<feature type="compositionally biased region" description="Gly residues" evidence="1">
    <location>
        <begin position="216"/>
        <end position="225"/>
    </location>
</feature>
<name>A0ABD3RZ51_9STRA</name>
<feature type="compositionally biased region" description="Basic residues" evidence="1">
    <location>
        <begin position="243"/>
        <end position="264"/>
    </location>
</feature>
<reference evidence="2 3" key="1">
    <citation type="submission" date="2024-10" db="EMBL/GenBank/DDBJ databases">
        <title>Updated reference genomes for cyclostephanoid diatoms.</title>
        <authorList>
            <person name="Roberts W.R."/>
            <person name="Alverson A.J."/>
        </authorList>
    </citation>
    <scope>NUCLEOTIDE SEQUENCE [LARGE SCALE GENOMIC DNA]</scope>
    <source>
        <strain evidence="2 3">AJA228-03</strain>
    </source>
</reference>
<feature type="compositionally biased region" description="Basic and acidic residues" evidence="1">
    <location>
        <begin position="76"/>
        <end position="85"/>
    </location>
</feature>
<feature type="compositionally biased region" description="Basic and acidic residues" evidence="1">
    <location>
        <begin position="118"/>
        <end position="142"/>
    </location>
</feature>
<feature type="region of interest" description="Disordered" evidence="1">
    <location>
        <begin position="1"/>
        <end position="273"/>
    </location>
</feature>
<dbReference type="AlphaFoldDB" id="A0ABD3RZ51"/>
<dbReference type="Proteomes" id="UP001530377">
    <property type="component" value="Unassembled WGS sequence"/>
</dbReference>
<evidence type="ECO:0000313" key="3">
    <source>
        <dbReference type="Proteomes" id="UP001530377"/>
    </source>
</evidence>
<comment type="caution">
    <text evidence="2">The sequence shown here is derived from an EMBL/GenBank/DDBJ whole genome shotgun (WGS) entry which is preliminary data.</text>
</comment>
<dbReference type="PANTHER" id="PTHR32301">
    <property type="entry name" value="COUNTIN RECEPTOR CNR3-RELATED"/>
    <property type="match status" value="1"/>
</dbReference>
<sequence length="909" mass="99742">MGGGNAPPSSATTDNDTTFDDSFVVRRAMPPPNGEVGRDDPPPRHRPSRSSSVTIANADVDAASLAELTASYGGRRGRDDGVGRDDDIDDDGDTSASSVHPHHGRVRSSTGRRTPSSRRRDDRHRGLTYRSSDDVSRCRREPSGGGRHRHRRGRDDSHEDIDEEEDDEEEDDDDDEDDDDGEEDPDDGRGGGRRGGMVGSSSRRRKSSRRGDRGSGGRGGWGGGWRMYDEEETSRDTEEDRRRRYHKHRHSRRGGSRERRHRGRGGGGGGGGRYCPTDVDRYLGAATSTISRYIDAKTAKTVLLCMVGMTLILKFNNNNNNGNTNASPLSSTAMTTNDVIPSHFSVMSGGDLPGLRGGASSYSSSSSLSTTKRTRFEDVGGATGTGIVPPDGTLSGGGEGEGGGFLSRMNALSPPEGGWEQYLVDGRSPPSDAIVLQHPTELRHDKPGGVVASSHHHHQQQQQQQAPRDYHQQHQQQQQQQQSYQHAVAGQSSSTYDRNPPLPLSSLEPQLLPQQQADQWAQIVTGQEIAPSPSLQDQSSQQSVTVADASNVAPVDVLLDKPAALAPSATDGGDGGVGLLEKLNNFKDTWDPYETTDIPMFWHIPKAGGSSIKDAMGGCHRLVQATEFGVTDGHDSDTKVAIVYPAVPGVADTDRSPFVNIDSTTVAGIQRARDMGFADAQLADVVVSPFVFELNELFTPTARGRLFSVFRHPIERAVSMFYYIRVADWEPSYKPELKDWTLEQYAVSDVVENNWMTRQLSNKLEGELSDEDLKRAMEVIRSKMLVGLMSKIEPSMTRFEKFFRWTYRVNPANQEICRERLMGGGSNSNKANKKPLAEGDEAWGMLALQNNFDLQLYDYIEKLFEEQEAFVTGLPDNFRNVDATCCKCDPPTFPPEGFTCPQAVKNVVR</sequence>
<dbReference type="Gene3D" id="3.40.50.300">
    <property type="entry name" value="P-loop containing nucleotide triphosphate hydrolases"/>
    <property type="match status" value="1"/>
</dbReference>
<feature type="compositionally biased region" description="Low complexity" evidence="1">
    <location>
        <begin position="460"/>
        <end position="486"/>
    </location>
</feature>
<feature type="region of interest" description="Disordered" evidence="1">
    <location>
        <begin position="357"/>
        <end position="507"/>
    </location>
</feature>
<evidence type="ECO:0000256" key="1">
    <source>
        <dbReference type="SAM" id="MobiDB-lite"/>
    </source>
</evidence>
<dbReference type="EMBL" id="JALLPB020000103">
    <property type="protein sequence ID" value="KAL3817451.1"/>
    <property type="molecule type" value="Genomic_DNA"/>
</dbReference>